<dbReference type="Proteomes" id="UP000184533">
    <property type="component" value="Unassembled WGS sequence"/>
</dbReference>
<evidence type="ECO:0000256" key="2">
    <source>
        <dbReference type="SAM" id="SignalP"/>
    </source>
</evidence>
<gene>
    <name evidence="4" type="ORF">SAMN02745223_01002</name>
</gene>
<evidence type="ECO:0000313" key="4">
    <source>
        <dbReference type="EMBL" id="SHE72196.1"/>
    </source>
</evidence>
<dbReference type="AlphaFoldDB" id="A0A1M4VT43"/>
<dbReference type="OrthoDB" id="6038785at2"/>
<evidence type="ECO:0000256" key="1">
    <source>
        <dbReference type="SAM" id="MobiDB-lite"/>
    </source>
</evidence>
<sequence length="260" mass="27414">MNKRSTIGIFLTLVLTTFCLPAFAANEGMAVGVNPDALAHGSGGNRTLVVGADISVGERVVTGRAGQVQIIFADQTRLVVGPGSDLLIEAYLMRNSGAADRLAINAFAGTFRFISGNSPKSAYQIRTPTAAIAVRGTKFDFIVTPRDTRVMLYEGALTMCGGRQNCVDLDNRCEIGVVSASAKAHYQRANPERAPRSQEFRYARFQRSLLPDFRISGVGTCIDTAEPAGESSGGSNSGDTGRGTRPTPPTTGPTAPGQTP</sequence>
<protein>
    <submittedName>
        <fullName evidence="4">FecR family protein</fullName>
    </submittedName>
</protein>
<dbReference type="PANTHER" id="PTHR38731">
    <property type="entry name" value="LIPL45-RELATED LIPOPROTEIN-RELATED"/>
    <property type="match status" value="1"/>
</dbReference>
<feature type="region of interest" description="Disordered" evidence="1">
    <location>
        <begin position="221"/>
        <end position="260"/>
    </location>
</feature>
<feature type="signal peptide" evidence="2">
    <location>
        <begin position="1"/>
        <end position="24"/>
    </location>
</feature>
<feature type="chain" id="PRO_5009907959" evidence="2">
    <location>
        <begin position="25"/>
        <end position="260"/>
    </location>
</feature>
<accession>A0A1M4VT43</accession>
<dbReference type="Gene3D" id="2.60.120.1440">
    <property type="match status" value="1"/>
</dbReference>
<reference evidence="4 5" key="1">
    <citation type="submission" date="2016-11" db="EMBL/GenBank/DDBJ databases">
        <authorList>
            <person name="Jaros S."/>
            <person name="Januszkiewicz K."/>
            <person name="Wedrychowicz H."/>
        </authorList>
    </citation>
    <scope>NUCLEOTIDE SEQUENCE [LARGE SCALE GENOMIC DNA]</scope>
    <source>
        <strain evidence="4 5">DSM 17137</strain>
    </source>
</reference>
<dbReference type="Pfam" id="PF04773">
    <property type="entry name" value="FecR"/>
    <property type="match status" value="1"/>
</dbReference>
<dbReference type="EMBL" id="FQVC01000002">
    <property type="protein sequence ID" value="SHE72196.1"/>
    <property type="molecule type" value="Genomic_DNA"/>
</dbReference>
<organism evidence="4 5">
    <name type="scientific">Devosia limi DSM 17137</name>
    <dbReference type="NCBI Taxonomy" id="1121477"/>
    <lineage>
        <taxon>Bacteria</taxon>
        <taxon>Pseudomonadati</taxon>
        <taxon>Pseudomonadota</taxon>
        <taxon>Alphaproteobacteria</taxon>
        <taxon>Hyphomicrobiales</taxon>
        <taxon>Devosiaceae</taxon>
        <taxon>Devosia</taxon>
    </lineage>
</organism>
<evidence type="ECO:0000313" key="5">
    <source>
        <dbReference type="Proteomes" id="UP000184533"/>
    </source>
</evidence>
<keyword evidence="2" id="KW-0732">Signal</keyword>
<dbReference type="RefSeq" id="WP_052950620.1">
    <property type="nucleotide sequence ID" value="NZ_FQVC01000002.1"/>
</dbReference>
<evidence type="ECO:0000259" key="3">
    <source>
        <dbReference type="Pfam" id="PF04773"/>
    </source>
</evidence>
<proteinExistence type="predicted"/>
<feature type="domain" description="FecR protein" evidence="3">
    <location>
        <begin position="59"/>
        <end position="156"/>
    </location>
</feature>
<dbReference type="InterPro" id="IPR006860">
    <property type="entry name" value="FecR"/>
</dbReference>
<dbReference type="PANTHER" id="PTHR38731:SF1">
    <property type="entry name" value="FECR PROTEIN DOMAIN-CONTAINING PROTEIN"/>
    <property type="match status" value="1"/>
</dbReference>
<name>A0A1M4VT43_9HYPH</name>